<dbReference type="OrthoDB" id="3034157at2759"/>
<feature type="region of interest" description="Disordered" evidence="1">
    <location>
        <begin position="1"/>
        <end position="21"/>
    </location>
</feature>
<evidence type="ECO:0000313" key="2">
    <source>
        <dbReference type="EMBL" id="KAF7351602.1"/>
    </source>
</evidence>
<sequence>MADDSDNEELEYTCPSKSGQGNRKLRALFGRRWTHNEQLGVYSCGVVAGRATFFGSEAPNGVVEFWMKLFPTQASLPHVFWHHNNCSIVKMLRNDPDDS</sequence>
<comment type="caution">
    <text evidence="2">The sequence shown here is derived from an EMBL/GenBank/DDBJ whole genome shotgun (WGS) entry which is preliminary data.</text>
</comment>
<evidence type="ECO:0000313" key="3">
    <source>
        <dbReference type="Proteomes" id="UP000623467"/>
    </source>
</evidence>
<feature type="compositionally biased region" description="Acidic residues" evidence="1">
    <location>
        <begin position="1"/>
        <end position="11"/>
    </location>
</feature>
<dbReference type="EMBL" id="JACAZH010000013">
    <property type="protein sequence ID" value="KAF7351602.1"/>
    <property type="molecule type" value="Genomic_DNA"/>
</dbReference>
<dbReference type="AlphaFoldDB" id="A0A8H6Y2S3"/>
<reference evidence="2" key="1">
    <citation type="submission" date="2020-05" db="EMBL/GenBank/DDBJ databases">
        <title>Mycena genomes resolve the evolution of fungal bioluminescence.</title>
        <authorList>
            <person name="Tsai I.J."/>
        </authorList>
    </citation>
    <scope>NUCLEOTIDE SEQUENCE</scope>
    <source>
        <strain evidence="2">160909Yilan</strain>
    </source>
</reference>
<organism evidence="2 3">
    <name type="scientific">Mycena sanguinolenta</name>
    <dbReference type="NCBI Taxonomy" id="230812"/>
    <lineage>
        <taxon>Eukaryota</taxon>
        <taxon>Fungi</taxon>
        <taxon>Dikarya</taxon>
        <taxon>Basidiomycota</taxon>
        <taxon>Agaricomycotina</taxon>
        <taxon>Agaricomycetes</taxon>
        <taxon>Agaricomycetidae</taxon>
        <taxon>Agaricales</taxon>
        <taxon>Marasmiineae</taxon>
        <taxon>Mycenaceae</taxon>
        <taxon>Mycena</taxon>
    </lineage>
</organism>
<dbReference type="Proteomes" id="UP000623467">
    <property type="component" value="Unassembled WGS sequence"/>
</dbReference>
<evidence type="ECO:0000256" key="1">
    <source>
        <dbReference type="SAM" id="MobiDB-lite"/>
    </source>
</evidence>
<protein>
    <submittedName>
        <fullName evidence="2">Uncharacterized protein</fullName>
    </submittedName>
</protein>
<accession>A0A8H6Y2S3</accession>
<gene>
    <name evidence="2" type="ORF">MSAN_01592700</name>
</gene>
<proteinExistence type="predicted"/>
<name>A0A8H6Y2S3_9AGAR</name>
<keyword evidence="3" id="KW-1185">Reference proteome</keyword>